<dbReference type="PROSITE" id="PS50835">
    <property type="entry name" value="IG_LIKE"/>
    <property type="match status" value="2"/>
</dbReference>
<organism evidence="2 3">
    <name type="scientific">Arctia plantaginis</name>
    <name type="common">Wood tiger moth</name>
    <name type="synonym">Phalaena plantaginis</name>
    <dbReference type="NCBI Taxonomy" id="874455"/>
    <lineage>
        <taxon>Eukaryota</taxon>
        <taxon>Metazoa</taxon>
        <taxon>Ecdysozoa</taxon>
        <taxon>Arthropoda</taxon>
        <taxon>Hexapoda</taxon>
        <taxon>Insecta</taxon>
        <taxon>Pterygota</taxon>
        <taxon>Neoptera</taxon>
        <taxon>Endopterygota</taxon>
        <taxon>Lepidoptera</taxon>
        <taxon>Glossata</taxon>
        <taxon>Ditrysia</taxon>
        <taxon>Noctuoidea</taxon>
        <taxon>Erebidae</taxon>
        <taxon>Arctiinae</taxon>
        <taxon>Arctia</taxon>
    </lineage>
</organism>
<dbReference type="Proteomes" id="UP000494106">
    <property type="component" value="Unassembled WGS sequence"/>
</dbReference>
<dbReference type="Pfam" id="PF07686">
    <property type="entry name" value="V-set"/>
    <property type="match status" value="1"/>
</dbReference>
<protein>
    <recommendedName>
        <fullName evidence="1">Ig-like domain-containing protein</fullName>
    </recommendedName>
</protein>
<name>A0A8S0ZPA3_ARCPL</name>
<proteinExistence type="predicted"/>
<feature type="domain" description="Ig-like" evidence="1">
    <location>
        <begin position="262"/>
        <end position="362"/>
    </location>
</feature>
<sequence length="509" mass="55999">MGEDTVSCNTGCHLPQEAGFQYIATTDMSICYYYNNTVGCSVNEDVGTMCAPATAALLLAALAALPCRGTDADVVSRILNETNNFQETGSQPTINKLYQMLHTNSDLHNQSELVGNFNYSSVNLTHSFNLYNNLKYSTREDKNYIKCCPNIDKIVTKNNVSLINKSVEVIINEVNQLDDKKNRKRRVVKVIRTNEEASTSETVMYMEGTTLSELSSPPPLVMERRRKPGETGSSAPLLNYIFDTIHSSNTHQHRNEKAGNGNSIYAAAAPEIEALVGSTAHLDCKVDALHDKLVSWVRRKNDEQPMELLTTGTQQYTADDRYSARFIPPDIWRLEVREVRPADAAFYDCQLSAHPPRTARVTLRVPEVSVRIVDGAGAEVSEQVCELGSTVALRCEVNGLRMEGGPSLLWYRKDDLLNDDTTRGGISVRTEFGSNGANSVLRVARVRGDDAGRYTCAVARATNPSPPPAHVTLHVIKGESLAELHQGSTPTSTCITWVLTLALCVLLQA</sequence>
<dbReference type="InterPro" id="IPR003598">
    <property type="entry name" value="Ig_sub2"/>
</dbReference>
<dbReference type="CDD" id="cd00096">
    <property type="entry name" value="Ig"/>
    <property type="match status" value="1"/>
</dbReference>
<dbReference type="GO" id="GO:0050808">
    <property type="term" value="P:synapse organization"/>
    <property type="evidence" value="ECO:0007669"/>
    <property type="project" value="TreeGrafter"/>
</dbReference>
<dbReference type="SMART" id="SM00406">
    <property type="entry name" value="IGv"/>
    <property type="match status" value="2"/>
</dbReference>
<dbReference type="InterPro" id="IPR007110">
    <property type="entry name" value="Ig-like_dom"/>
</dbReference>
<reference evidence="2 3" key="1">
    <citation type="submission" date="2020-04" db="EMBL/GenBank/DDBJ databases">
        <authorList>
            <person name="Wallbank WR R."/>
            <person name="Pardo Diaz C."/>
            <person name="Kozak K."/>
            <person name="Martin S."/>
            <person name="Jiggins C."/>
            <person name="Moest M."/>
            <person name="Warren A I."/>
            <person name="Byers J.R.P. K."/>
            <person name="Montejo-Kovacevich G."/>
            <person name="Yen C E."/>
        </authorList>
    </citation>
    <scope>NUCLEOTIDE SEQUENCE [LARGE SCALE GENOMIC DNA]</scope>
</reference>
<dbReference type="EMBL" id="CADEBC010000484">
    <property type="protein sequence ID" value="CAB3235006.1"/>
    <property type="molecule type" value="Genomic_DNA"/>
</dbReference>
<dbReference type="Gene3D" id="2.60.40.10">
    <property type="entry name" value="Immunoglobulins"/>
    <property type="match status" value="2"/>
</dbReference>
<comment type="caution">
    <text evidence="2">The sequence shown here is derived from an EMBL/GenBank/DDBJ whole genome shotgun (WGS) entry which is preliminary data.</text>
</comment>
<dbReference type="InterPro" id="IPR037448">
    <property type="entry name" value="Zig-8"/>
</dbReference>
<evidence type="ECO:0000313" key="3">
    <source>
        <dbReference type="Proteomes" id="UP000494106"/>
    </source>
</evidence>
<dbReference type="SMART" id="SM00409">
    <property type="entry name" value="IG"/>
    <property type="match status" value="2"/>
</dbReference>
<dbReference type="InterPro" id="IPR013106">
    <property type="entry name" value="Ig_V-set"/>
</dbReference>
<dbReference type="SUPFAM" id="SSF48726">
    <property type="entry name" value="Immunoglobulin"/>
    <property type="match status" value="2"/>
</dbReference>
<keyword evidence="3" id="KW-1185">Reference proteome</keyword>
<evidence type="ECO:0000259" key="1">
    <source>
        <dbReference type="PROSITE" id="PS50835"/>
    </source>
</evidence>
<dbReference type="AlphaFoldDB" id="A0A8S0ZPA3"/>
<dbReference type="Pfam" id="PF13927">
    <property type="entry name" value="Ig_3"/>
    <property type="match status" value="1"/>
</dbReference>
<dbReference type="SMART" id="SM00408">
    <property type="entry name" value="IGc2"/>
    <property type="match status" value="2"/>
</dbReference>
<gene>
    <name evidence="2" type="ORF">APLA_LOCUS5842</name>
</gene>
<dbReference type="InterPro" id="IPR003599">
    <property type="entry name" value="Ig_sub"/>
</dbReference>
<evidence type="ECO:0000313" key="2">
    <source>
        <dbReference type="EMBL" id="CAB3235006.1"/>
    </source>
</evidence>
<dbReference type="InterPro" id="IPR036179">
    <property type="entry name" value="Ig-like_dom_sf"/>
</dbReference>
<feature type="domain" description="Ig-like" evidence="1">
    <location>
        <begin position="366"/>
        <end position="472"/>
    </location>
</feature>
<dbReference type="GO" id="GO:0032589">
    <property type="term" value="C:neuron projection membrane"/>
    <property type="evidence" value="ECO:0007669"/>
    <property type="project" value="TreeGrafter"/>
</dbReference>
<dbReference type="InterPro" id="IPR013783">
    <property type="entry name" value="Ig-like_fold"/>
</dbReference>
<dbReference type="PANTHER" id="PTHR23279:SF3">
    <property type="entry name" value="DEFECTIVE PROBOSCIS EXTENSION RESPONSE 18"/>
    <property type="match status" value="1"/>
</dbReference>
<dbReference type="OrthoDB" id="190835at2759"/>
<accession>A0A8S0ZPA3</accession>
<dbReference type="PANTHER" id="PTHR23279">
    <property type="entry name" value="DEFECTIVE PROBOSCIS EXTENSION RESPONSE DPR -RELATED"/>
    <property type="match status" value="1"/>
</dbReference>